<dbReference type="PROSITE" id="PS01153">
    <property type="entry name" value="NOL1_NOP2_SUN"/>
    <property type="match status" value="1"/>
</dbReference>
<keyword evidence="8 10" id="KW-0694">RNA-binding</keyword>
<sequence length="813" mass="91548">MQIANSNKCSILPLLPPSATNSVTGLISHSQRMSTPAGRGGRARAPAQKVQFRRSREKAALPSLSDSSDSDTDDRDREGHNKFDPVITNPAFDEYYKEQEIVSPEEWDTFIEVLRTPLPAAFRVSPSSQFCVEILSQLENDFRKSIRPEHSDDNDTEAITPLPWYPDNLAWQFNYSRRQLRKDHSLERFHEFLKLENEIGNITRQEAVSMVPPLLLDVHPEHLVLDMCAAPGSKTYQLLEIMHHSNREGSLPDGLIVANDLVAQRCDHLIHKMKRMNTANLVVTNHEAQCFPGGFLSETNASQIAAETEMHPHQLLFDRILCDVPCSGDGNLRKAPNLWRRWNAGMGNGLHSVQLQIAMRGITLLNIGGRMVYSTCSMNPVENEAVVSEILRRCEDSVELVDVSTELPKLIRHPGLRKWKIRHKNCWFSTFNEVPDYCRGGIVRSMFPPDRSHRNSVGDHTSEFGEKFNSNDSIDPQTAVQRVHLTVNYNDSVNRISNFPLERCIRILPHDQNGGAFFIAVFNKLAPLPAIRKRTISEQDSLPSLQDQLGNLVEYMEVLEVSSSNVQNNAGGNAHTKHKWKGIDPVVFLKDESIIDNIKSFYGISDSFPLRGHLVTRNSDSNCGKRVYYISKQVKDLLELNIRAGQQLKIPYVGLMMFERKRSKEGTLTCPFRISSEGLPLILPYITKQILYASDVDFRLLLQHKSIRFANFLDREFGEKAWKLIPGGCVVVLSKGDEAVKACTRAGDSTIAIGCWKGKTCVNVMVSPLDCQELLHRLFPGEENLYPPVQGSKPSISSDDLRDGDSIRTTVGC</sequence>
<comment type="caution">
    <text evidence="10">Lacks conserved residue(s) required for the propagation of feature annotation.</text>
</comment>
<keyword evidence="6 10" id="KW-0949">S-adenosyl-L-methionine</keyword>
<dbReference type="PANTHER" id="PTHR22808:SF1">
    <property type="entry name" value="RNA CYTOSINE-C(5)-METHYLTRANSFERASE NSUN2-RELATED"/>
    <property type="match status" value="1"/>
</dbReference>
<evidence type="ECO:0000313" key="12">
    <source>
        <dbReference type="Proteomes" id="UP000233551"/>
    </source>
</evidence>
<evidence type="ECO:0000256" key="2">
    <source>
        <dbReference type="ARBA" id="ARBA00007494"/>
    </source>
</evidence>
<evidence type="ECO:0000256" key="7">
    <source>
        <dbReference type="ARBA" id="ARBA00022694"/>
    </source>
</evidence>
<keyword evidence="9" id="KW-0539">Nucleus</keyword>
<dbReference type="InterPro" id="IPR057286">
    <property type="entry name" value="PUA_NSUN2"/>
</dbReference>
<dbReference type="Pfam" id="PF01189">
    <property type="entry name" value="Methyltr_RsmB-F"/>
    <property type="match status" value="1"/>
</dbReference>
<keyword evidence="5 10" id="KW-0808">Transferase</keyword>
<feature type="binding site" evidence="10">
    <location>
        <position position="260"/>
    </location>
    <ligand>
        <name>S-adenosyl-L-methionine</name>
        <dbReference type="ChEBI" id="CHEBI:59789"/>
    </ligand>
</feature>
<dbReference type="InterPro" id="IPR057285">
    <property type="entry name" value="Pre-PUA_NSUN2"/>
</dbReference>
<dbReference type="InterPro" id="IPR023267">
    <property type="entry name" value="RCMT"/>
</dbReference>
<protein>
    <submittedName>
        <fullName evidence="11">Uncharacterized protein</fullName>
    </submittedName>
</protein>
<dbReference type="GeneID" id="116207736"/>
<dbReference type="OrthoDB" id="6093671at2759"/>
<dbReference type="SUPFAM" id="SSF53335">
    <property type="entry name" value="S-adenosyl-L-methionine-dependent methyltransferases"/>
    <property type="match status" value="1"/>
</dbReference>
<evidence type="ECO:0000256" key="4">
    <source>
        <dbReference type="ARBA" id="ARBA00022603"/>
    </source>
</evidence>
<gene>
    <name evidence="11" type="ORF">CRG98_040174</name>
</gene>
<dbReference type="Proteomes" id="UP000233551">
    <property type="component" value="Unassembled WGS sequence"/>
</dbReference>
<dbReference type="STRING" id="22663.A0A2I0I7N0"/>
<feature type="binding site" evidence="10">
    <location>
        <position position="323"/>
    </location>
    <ligand>
        <name>S-adenosyl-L-methionine</name>
        <dbReference type="ChEBI" id="CHEBI:59789"/>
    </ligand>
</feature>
<dbReference type="GO" id="GO:0005634">
    <property type="term" value="C:nucleus"/>
    <property type="evidence" value="ECO:0007669"/>
    <property type="project" value="UniProtKB-SubCell"/>
</dbReference>
<dbReference type="FunFam" id="3.40.50.150:FF:000153">
    <property type="entry name" value="S-adenosyl-L-methionine-dependent methyltransferase superfamily protein"/>
    <property type="match status" value="1"/>
</dbReference>
<feature type="active site" description="Nucleophile" evidence="10">
    <location>
        <position position="376"/>
    </location>
</feature>
<accession>A0A2I0I7N0</accession>
<dbReference type="InterPro" id="IPR023270">
    <property type="entry name" value="RCMT_NCL1"/>
</dbReference>
<comment type="caution">
    <text evidence="11">The sequence shown here is derived from an EMBL/GenBank/DDBJ whole genome shotgun (WGS) entry which is preliminary data.</text>
</comment>
<evidence type="ECO:0000256" key="3">
    <source>
        <dbReference type="ARBA" id="ARBA00022555"/>
    </source>
</evidence>
<keyword evidence="7" id="KW-0819">tRNA processing</keyword>
<reference evidence="11 12" key="1">
    <citation type="submission" date="2017-11" db="EMBL/GenBank/DDBJ databases">
        <title>De-novo sequencing of pomegranate (Punica granatum L.) genome.</title>
        <authorList>
            <person name="Akparov Z."/>
            <person name="Amiraslanov A."/>
            <person name="Hajiyeva S."/>
            <person name="Abbasov M."/>
            <person name="Kaur K."/>
            <person name="Hamwieh A."/>
            <person name="Solovyev V."/>
            <person name="Salamov A."/>
            <person name="Braich B."/>
            <person name="Kosarev P."/>
            <person name="Mahmoud A."/>
            <person name="Hajiyev E."/>
            <person name="Babayeva S."/>
            <person name="Izzatullayeva V."/>
            <person name="Mammadov A."/>
            <person name="Mammadov A."/>
            <person name="Sharifova S."/>
            <person name="Ojaghi J."/>
            <person name="Eynullazada K."/>
            <person name="Bayramov B."/>
            <person name="Abdulazimova A."/>
            <person name="Shahmuradov I."/>
        </authorList>
    </citation>
    <scope>NUCLEOTIDE SEQUENCE [LARGE SCALE GENOMIC DNA]</scope>
    <source>
        <strain evidence="12">cv. AG2017</strain>
        <tissue evidence="11">Leaf</tissue>
    </source>
</reference>
<evidence type="ECO:0000256" key="5">
    <source>
        <dbReference type="ARBA" id="ARBA00022679"/>
    </source>
</evidence>
<dbReference type="PROSITE" id="PS51686">
    <property type="entry name" value="SAM_MT_RSMB_NOP"/>
    <property type="match status" value="1"/>
</dbReference>
<keyword evidence="12" id="KW-1185">Reference proteome</keyword>
<name>A0A2I0I7N0_PUNGR</name>
<dbReference type="PRINTS" id="PR02011">
    <property type="entry name" value="RCMTNCL1"/>
</dbReference>
<dbReference type="AlphaFoldDB" id="A0A2I0I7N0"/>
<dbReference type="Gene3D" id="3.40.50.150">
    <property type="entry name" value="Vaccinia Virus protein VP39"/>
    <property type="match status" value="1"/>
</dbReference>
<organism evidence="11 12">
    <name type="scientific">Punica granatum</name>
    <name type="common">Pomegranate</name>
    <dbReference type="NCBI Taxonomy" id="22663"/>
    <lineage>
        <taxon>Eukaryota</taxon>
        <taxon>Viridiplantae</taxon>
        <taxon>Streptophyta</taxon>
        <taxon>Embryophyta</taxon>
        <taxon>Tracheophyta</taxon>
        <taxon>Spermatophyta</taxon>
        <taxon>Magnoliopsida</taxon>
        <taxon>eudicotyledons</taxon>
        <taxon>Gunneridae</taxon>
        <taxon>Pentapetalae</taxon>
        <taxon>rosids</taxon>
        <taxon>malvids</taxon>
        <taxon>Myrtales</taxon>
        <taxon>Lythraceae</taxon>
        <taxon>Punica</taxon>
    </lineage>
</organism>
<dbReference type="InterPro" id="IPR018314">
    <property type="entry name" value="RsmB/NOL1/NOP2-like_CS"/>
</dbReference>
<proteinExistence type="inferred from homology"/>
<evidence type="ECO:0000256" key="6">
    <source>
        <dbReference type="ARBA" id="ARBA00022691"/>
    </source>
</evidence>
<comment type="similarity">
    <text evidence="2 10">Belongs to the class I-like SAM-binding methyltransferase superfamily. RsmB/NOP family.</text>
</comment>
<evidence type="ECO:0000313" key="11">
    <source>
        <dbReference type="EMBL" id="PKI39416.1"/>
    </source>
</evidence>
<dbReference type="InterPro" id="IPR001678">
    <property type="entry name" value="MeTrfase_RsmB-F_NOP2_dom"/>
</dbReference>
<dbReference type="Pfam" id="PF25378">
    <property type="entry name" value="PUA_NSUN2"/>
    <property type="match status" value="1"/>
</dbReference>
<comment type="subcellular location">
    <subcellularLocation>
        <location evidence="1">Nucleus</location>
    </subcellularLocation>
</comment>
<dbReference type="GO" id="GO:0016428">
    <property type="term" value="F:tRNA (cytidine-5-)-methyltransferase activity"/>
    <property type="evidence" value="ECO:0007669"/>
    <property type="project" value="InterPro"/>
</dbReference>
<dbReference type="PRINTS" id="PR02008">
    <property type="entry name" value="RCMTFAMILY"/>
</dbReference>
<dbReference type="GO" id="GO:0030488">
    <property type="term" value="P:tRNA methylation"/>
    <property type="evidence" value="ECO:0007669"/>
    <property type="project" value="UniProtKB-ARBA"/>
</dbReference>
<dbReference type="InterPro" id="IPR049560">
    <property type="entry name" value="MeTrfase_RsmB-F_NOP2_cat"/>
</dbReference>
<dbReference type="GO" id="GO:0000049">
    <property type="term" value="F:tRNA binding"/>
    <property type="evidence" value="ECO:0007669"/>
    <property type="project" value="UniProtKB-KW"/>
</dbReference>
<feature type="binding site" evidence="10">
    <location>
        <begin position="228"/>
        <end position="234"/>
    </location>
    <ligand>
        <name>S-adenosyl-L-methionine</name>
        <dbReference type="ChEBI" id="CHEBI:59789"/>
    </ligand>
</feature>
<keyword evidence="4 10" id="KW-0489">Methyltransferase</keyword>
<dbReference type="InterPro" id="IPR029063">
    <property type="entry name" value="SAM-dependent_MTases_sf"/>
</dbReference>
<evidence type="ECO:0000256" key="8">
    <source>
        <dbReference type="ARBA" id="ARBA00022884"/>
    </source>
</evidence>
<dbReference type="Pfam" id="PF25376">
    <property type="entry name" value="Pre-PUA_NSUN2"/>
    <property type="match status" value="1"/>
</dbReference>
<evidence type="ECO:0000256" key="1">
    <source>
        <dbReference type="ARBA" id="ARBA00004123"/>
    </source>
</evidence>
<dbReference type="PANTHER" id="PTHR22808">
    <property type="entry name" value="NCL1 YEAST -RELATED NOL1/NOP2/FMU SUN DOMAIN-CONTAINING"/>
    <property type="match status" value="1"/>
</dbReference>
<keyword evidence="3" id="KW-0820">tRNA-binding</keyword>
<evidence type="ECO:0000256" key="9">
    <source>
        <dbReference type="ARBA" id="ARBA00023242"/>
    </source>
</evidence>
<evidence type="ECO:0000256" key="10">
    <source>
        <dbReference type="PROSITE-ProRule" id="PRU01023"/>
    </source>
</evidence>
<dbReference type="EMBL" id="PGOL01003812">
    <property type="protein sequence ID" value="PKI39416.1"/>
    <property type="molecule type" value="Genomic_DNA"/>
</dbReference>